<sequence length="222" mass="21550">MNAGPRAEIGHVMTAPAGPRRPAASVALLAGAGALLVALAGCASSPAPAATVTATVTVTATPAAPSPAPAPLPPVSPTGTALEYDCTSILDPTALDSLAPGFSPEAGYVPAAGSLAADVLVVDGTACGWLNADDDRLTVAIGEPDAASLASYEAAIAASSDPTSDFGRTVDGSGYFTVVNGVGDAEIFTSDGYWVSITGPQFAAPSDAGGVLSAVLQVLPTG</sequence>
<evidence type="ECO:0008006" key="4">
    <source>
        <dbReference type="Google" id="ProtNLM"/>
    </source>
</evidence>
<accession>A0ABT2H4X8</accession>
<dbReference type="Proteomes" id="UP001165586">
    <property type="component" value="Unassembled WGS sequence"/>
</dbReference>
<dbReference type="EMBL" id="JANLCJ010000005">
    <property type="protein sequence ID" value="MCS5734992.1"/>
    <property type="molecule type" value="Genomic_DNA"/>
</dbReference>
<gene>
    <name evidence="2" type="ORF">N1032_14700</name>
</gene>
<comment type="caution">
    <text evidence="2">The sequence shown here is derived from an EMBL/GenBank/DDBJ whole genome shotgun (WGS) entry which is preliminary data.</text>
</comment>
<keyword evidence="3" id="KW-1185">Reference proteome</keyword>
<evidence type="ECO:0000313" key="3">
    <source>
        <dbReference type="Proteomes" id="UP001165586"/>
    </source>
</evidence>
<evidence type="ECO:0000313" key="2">
    <source>
        <dbReference type="EMBL" id="MCS5734992.1"/>
    </source>
</evidence>
<reference evidence="2" key="1">
    <citation type="submission" date="2022-08" db="EMBL/GenBank/DDBJ databases">
        <authorList>
            <person name="Deng Y."/>
            <person name="Han X.-F."/>
            <person name="Zhang Y.-Q."/>
        </authorList>
    </citation>
    <scope>NUCLEOTIDE SEQUENCE</scope>
    <source>
        <strain evidence="2">CPCC 203386</strain>
    </source>
</reference>
<organism evidence="2 3">
    <name type="scientific">Herbiconiux daphne</name>
    <dbReference type="NCBI Taxonomy" id="2970914"/>
    <lineage>
        <taxon>Bacteria</taxon>
        <taxon>Bacillati</taxon>
        <taxon>Actinomycetota</taxon>
        <taxon>Actinomycetes</taxon>
        <taxon>Micrococcales</taxon>
        <taxon>Microbacteriaceae</taxon>
        <taxon>Herbiconiux</taxon>
    </lineage>
</organism>
<name>A0ABT2H4X8_9MICO</name>
<evidence type="ECO:0000256" key="1">
    <source>
        <dbReference type="SAM" id="SignalP"/>
    </source>
</evidence>
<protein>
    <recommendedName>
        <fullName evidence="4">Iron ABC transporter ATP-binding protein</fullName>
    </recommendedName>
</protein>
<dbReference type="RefSeq" id="WP_259539901.1">
    <property type="nucleotide sequence ID" value="NZ_JANLCJ010000005.1"/>
</dbReference>
<proteinExistence type="predicted"/>
<feature type="signal peptide" evidence="1">
    <location>
        <begin position="1"/>
        <end position="49"/>
    </location>
</feature>
<feature type="chain" id="PRO_5046626274" description="Iron ABC transporter ATP-binding protein" evidence="1">
    <location>
        <begin position="50"/>
        <end position="222"/>
    </location>
</feature>
<keyword evidence="1" id="KW-0732">Signal</keyword>